<dbReference type="GO" id="GO:0005840">
    <property type="term" value="C:ribosome"/>
    <property type="evidence" value="ECO:0007669"/>
    <property type="project" value="UniProtKB-KW"/>
</dbReference>
<dbReference type="GO" id="GO:1990904">
    <property type="term" value="C:ribonucleoprotein complex"/>
    <property type="evidence" value="ECO:0007669"/>
    <property type="project" value="UniProtKB-KW"/>
</dbReference>
<accession>A0A644UWZ3</accession>
<keyword evidence="1" id="KW-0689">Ribosomal protein</keyword>
<name>A0A644UWZ3_9ZZZZ</name>
<dbReference type="InterPro" id="IPR012678">
    <property type="entry name" value="Ribosomal_uL23/eL15/eS24_sf"/>
</dbReference>
<protein>
    <recommendedName>
        <fullName evidence="5">30S ribosomal protein S24e</fullName>
    </recommendedName>
</protein>
<dbReference type="Gene3D" id="3.30.70.3370">
    <property type="match status" value="1"/>
</dbReference>
<organism evidence="3">
    <name type="scientific">bioreactor metagenome</name>
    <dbReference type="NCBI Taxonomy" id="1076179"/>
    <lineage>
        <taxon>unclassified sequences</taxon>
        <taxon>metagenomes</taxon>
        <taxon>ecological metagenomes</taxon>
    </lineage>
</organism>
<evidence type="ECO:0000256" key="2">
    <source>
        <dbReference type="ARBA" id="ARBA00023274"/>
    </source>
</evidence>
<dbReference type="InterPro" id="IPR001976">
    <property type="entry name" value="Ribosomal_eS24"/>
</dbReference>
<evidence type="ECO:0000313" key="3">
    <source>
        <dbReference type="EMBL" id="MPL83193.1"/>
    </source>
</evidence>
<dbReference type="GO" id="GO:0006412">
    <property type="term" value="P:translation"/>
    <property type="evidence" value="ECO:0007669"/>
    <property type="project" value="InterPro"/>
</dbReference>
<dbReference type="Pfam" id="PF01282">
    <property type="entry name" value="Ribosomal_S24e"/>
    <property type="match status" value="1"/>
</dbReference>
<keyword evidence="2" id="KW-0687">Ribonucleoprotein</keyword>
<dbReference type="GO" id="GO:0003735">
    <property type="term" value="F:structural constituent of ribosome"/>
    <property type="evidence" value="ECO:0007669"/>
    <property type="project" value="InterPro"/>
</dbReference>
<proteinExistence type="inferred from homology"/>
<evidence type="ECO:0000313" key="4">
    <source>
        <dbReference type="EMBL" id="MPL83505.1"/>
    </source>
</evidence>
<dbReference type="AlphaFoldDB" id="A0A644UWZ3"/>
<dbReference type="SUPFAM" id="SSF54189">
    <property type="entry name" value="Ribosomal proteins S24e, L23 and L15e"/>
    <property type="match status" value="1"/>
</dbReference>
<dbReference type="InterPro" id="IPR053709">
    <property type="entry name" value="eRP_eS24_sf"/>
</dbReference>
<dbReference type="PANTHER" id="PTHR10496">
    <property type="entry name" value="40S RIBOSOMAL PROTEIN S24"/>
    <property type="match status" value="1"/>
</dbReference>
<dbReference type="HAMAP" id="MF_00545">
    <property type="entry name" value="Ribosomal_eS24"/>
    <property type="match status" value="1"/>
</dbReference>
<comment type="caution">
    <text evidence="3">The sequence shown here is derived from an EMBL/GenBank/DDBJ whole genome shotgun (WGS) entry which is preliminary data.</text>
</comment>
<dbReference type="EMBL" id="VSSQ01000173">
    <property type="protein sequence ID" value="MPL83193.1"/>
    <property type="molecule type" value="Genomic_DNA"/>
</dbReference>
<sequence>MEIDILSKKENKVLDRTEVKFDCIYSNEATPKLLDVKSKLVALLDTKKELIVVDSVQPQYGQAKAAGYAKIYGSVESLNNIETEHVMAKNKEAEVVEDTESEENSASEE</sequence>
<evidence type="ECO:0008006" key="5">
    <source>
        <dbReference type="Google" id="ProtNLM"/>
    </source>
</evidence>
<gene>
    <name evidence="3" type="ORF">SDC9_29143</name>
    <name evidence="4" type="ORF">SDC9_29460</name>
</gene>
<dbReference type="EMBL" id="VSSQ01000177">
    <property type="protein sequence ID" value="MPL83505.1"/>
    <property type="molecule type" value="Genomic_DNA"/>
</dbReference>
<reference evidence="3" key="1">
    <citation type="submission" date="2019-08" db="EMBL/GenBank/DDBJ databases">
        <authorList>
            <person name="Kucharzyk K."/>
            <person name="Murdoch R.W."/>
            <person name="Higgins S."/>
            <person name="Loffler F."/>
        </authorList>
    </citation>
    <scope>NUCLEOTIDE SEQUENCE</scope>
</reference>
<evidence type="ECO:0000256" key="1">
    <source>
        <dbReference type="ARBA" id="ARBA00022980"/>
    </source>
</evidence>